<sequence>MWLKEFKNWVTDTFPIDKKDIKESPKDIDKQSIVIDFENDIEIKRFTVWDDFSCVYESIIIESEQFNVLKRQEFKEIGELKLIFNEFYNN</sequence>
<evidence type="ECO:0000313" key="1">
    <source>
        <dbReference type="EMBL" id="SFZ84341.1"/>
    </source>
</evidence>
<dbReference type="RefSeq" id="WP_100211726.1">
    <property type="nucleotide sequence ID" value="NZ_CP138495.1"/>
</dbReference>
<dbReference type="InterPro" id="IPR057062">
    <property type="entry name" value="TriTu"/>
</dbReference>
<protein>
    <submittedName>
        <fullName evidence="1">Uncharacterized protein</fullName>
    </submittedName>
</protein>
<name>A0A2H1ECE1_9FLAO</name>
<dbReference type="GeneID" id="47724163"/>
<proteinExistence type="predicted"/>
<organism evidence="1 2">
    <name type="scientific">Tenacibaculum maritimum NCIMB 2154</name>
    <dbReference type="NCBI Taxonomy" id="1349785"/>
    <lineage>
        <taxon>Bacteria</taxon>
        <taxon>Pseudomonadati</taxon>
        <taxon>Bacteroidota</taxon>
        <taxon>Flavobacteriia</taxon>
        <taxon>Flavobacteriales</taxon>
        <taxon>Flavobacteriaceae</taxon>
        <taxon>Tenacibaculum</taxon>
    </lineage>
</organism>
<dbReference type="EMBL" id="LT634361">
    <property type="protein sequence ID" value="SFZ84341.1"/>
    <property type="molecule type" value="Genomic_DNA"/>
</dbReference>
<dbReference type="KEGG" id="tmar:MARIT_2703"/>
<dbReference type="Pfam" id="PF24689">
    <property type="entry name" value="TriTu"/>
    <property type="match status" value="1"/>
</dbReference>
<dbReference type="OrthoDB" id="6421983at2"/>
<dbReference type="AlphaFoldDB" id="A0A2H1ECE1"/>
<reference evidence="1 2" key="1">
    <citation type="submission" date="2016-11" db="EMBL/GenBank/DDBJ databases">
        <authorList>
            <person name="Jaros S."/>
            <person name="Januszkiewicz K."/>
            <person name="Wedrychowicz H."/>
        </authorList>
    </citation>
    <scope>NUCLEOTIDE SEQUENCE [LARGE SCALE GENOMIC DNA]</scope>
    <source>
        <strain evidence="1">NCIMB 2154T</strain>
    </source>
</reference>
<evidence type="ECO:0000313" key="2">
    <source>
        <dbReference type="Proteomes" id="UP000231564"/>
    </source>
</evidence>
<keyword evidence="2" id="KW-1185">Reference proteome</keyword>
<dbReference type="Proteomes" id="UP000231564">
    <property type="component" value="Chromosome MARIT"/>
</dbReference>
<accession>A0A2H1ECE1</accession>
<gene>
    <name evidence="1" type="ORF">MARIT_2703</name>
</gene>